<keyword evidence="3" id="KW-1185">Reference proteome</keyword>
<dbReference type="KEGG" id="cyj:Cyan7822_3900"/>
<keyword evidence="1" id="KW-0472">Membrane</keyword>
<feature type="transmembrane region" description="Helical" evidence="1">
    <location>
        <begin position="67"/>
        <end position="86"/>
    </location>
</feature>
<protein>
    <submittedName>
        <fullName evidence="2">Uncharacterized protein</fullName>
    </submittedName>
</protein>
<keyword evidence="1" id="KW-1133">Transmembrane helix</keyword>
<keyword evidence="1" id="KW-0812">Transmembrane</keyword>
<name>E0UK69_GLOV7</name>
<proteinExistence type="predicted"/>
<dbReference type="STRING" id="497965.Cyan7822_3900"/>
<dbReference type="Proteomes" id="UP000008206">
    <property type="component" value="Chromosome"/>
</dbReference>
<accession>E0UK69</accession>
<evidence type="ECO:0000256" key="1">
    <source>
        <dbReference type="SAM" id="Phobius"/>
    </source>
</evidence>
<dbReference type="AlphaFoldDB" id="E0UK69"/>
<sequence length="101" mass="11055">MVFSLFRSLFLSTLLSFAMPVILVGGILASLYTASYIPGFTWISETGTTQVSKFLAVFGNGCPLEGMLTIGFAFAFVGSLFDLFNFSMYQGLRNHSSEQAR</sequence>
<dbReference type="eggNOG" id="ENOG50330K7">
    <property type="taxonomic scope" value="Bacteria"/>
</dbReference>
<feature type="transmembrane region" description="Helical" evidence="1">
    <location>
        <begin position="9"/>
        <end position="32"/>
    </location>
</feature>
<dbReference type="EMBL" id="CP002198">
    <property type="protein sequence ID" value="ADN15831.1"/>
    <property type="molecule type" value="Genomic_DNA"/>
</dbReference>
<dbReference type="HOGENOM" id="CLU_165358_0_0_3"/>
<evidence type="ECO:0000313" key="2">
    <source>
        <dbReference type="EMBL" id="ADN15831.1"/>
    </source>
</evidence>
<gene>
    <name evidence="2" type="ordered locus">Cyan7822_3900</name>
</gene>
<reference evidence="3" key="1">
    <citation type="journal article" date="2011" name="MBio">
        <title>Novel metabolic attributes of the genus Cyanothece, comprising a group of unicellular nitrogen-fixing Cyanobacteria.</title>
        <authorList>
            <person name="Bandyopadhyay A."/>
            <person name="Elvitigala T."/>
            <person name="Welsh E."/>
            <person name="Stockel J."/>
            <person name="Liberton M."/>
            <person name="Min H."/>
            <person name="Sherman L.A."/>
            <person name="Pakrasi H.B."/>
        </authorList>
    </citation>
    <scope>NUCLEOTIDE SEQUENCE [LARGE SCALE GENOMIC DNA]</scope>
    <source>
        <strain evidence="3">PCC 7822</strain>
    </source>
</reference>
<organism evidence="2 3">
    <name type="scientific">Gloeothece verrucosa (strain PCC 7822)</name>
    <name type="common">Cyanothece sp. (strain PCC 7822)</name>
    <dbReference type="NCBI Taxonomy" id="497965"/>
    <lineage>
        <taxon>Bacteria</taxon>
        <taxon>Bacillati</taxon>
        <taxon>Cyanobacteriota</taxon>
        <taxon>Cyanophyceae</taxon>
        <taxon>Oscillatoriophycideae</taxon>
        <taxon>Chroococcales</taxon>
        <taxon>Aphanothecaceae</taxon>
        <taxon>Gloeothece</taxon>
        <taxon>Gloeothece verrucosa</taxon>
    </lineage>
</organism>
<evidence type="ECO:0000313" key="3">
    <source>
        <dbReference type="Proteomes" id="UP000008206"/>
    </source>
</evidence>